<dbReference type="GeneTree" id="ENSGT00860000135739"/>
<dbReference type="Ensembl" id="ENSUAMT00000022581.1">
    <property type="protein sequence ID" value="ENSUAMP00000020192.1"/>
    <property type="gene ID" value="ENSUAMG00000015945.1"/>
</dbReference>
<sequence>MIRKTTQRPTGKTAVPRHPFFIGSRPEPVFCGGIFSSLFGAPPNCDLGVLISENILSKWVGKSKFGISRSYRAAGNPRVLGEGWDSLPCGGRILQQAAAGPRSAPAPLLRGFRVPEAEEAGGAERDREAEAWGGCVLGGRRFPAGRWGRARCPPPALGARGGGTATLCTGRGEVGLFRRLPPPFNSKVKSCLAFS</sequence>
<dbReference type="AlphaFoldDB" id="A0A452RM30"/>
<keyword evidence="2" id="KW-1185">Reference proteome</keyword>
<proteinExistence type="predicted"/>
<reference evidence="1" key="3">
    <citation type="submission" date="2025-09" db="UniProtKB">
        <authorList>
            <consortium name="Ensembl"/>
        </authorList>
    </citation>
    <scope>IDENTIFICATION</scope>
</reference>
<organism evidence="1 2">
    <name type="scientific">Ursus americanus</name>
    <name type="common">American black bear</name>
    <name type="synonym">Euarctos americanus</name>
    <dbReference type="NCBI Taxonomy" id="9643"/>
    <lineage>
        <taxon>Eukaryota</taxon>
        <taxon>Metazoa</taxon>
        <taxon>Chordata</taxon>
        <taxon>Craniata</taxon>
        <taxon>Vertebrata</taxon>
        <taxon>Euteleostomi</taxon>
        <taxon>Mammalia</taxon>
        <taxon>Eutheria</taxon>
        <taxon>Laurasiatheria</taxon>
        <taxon>Carnivora</taxon>
        <taxon>Caniformia</taxon>
        <taxon>Ursidae</taxon>
        <taxon>Ursus</taxon>
    </lineage>
</organism>
<evidence type="ECO:0000313" key="2">
    <source>
        <dbReference type="Proteomes" id="UP000291022"/>
    </source>
</evidence>
<evidence type="ECO:0000313" key="1">
    <source>
        <dbReference type="Ensembl" id="ENSUAMP00000020192.1"/>
    </source>
</evidence>
<reference evidence="2" key="1">
    <citation type="submission" date="2016-06" db="EMBL/GenBank/DDBJ databases">
        <title>De novo assembly and RNA-Seq shows season-dependent expression and editing in black bear kidneys.</title>
        <authorList>
            <person name="Korstanje R."/>
            <person name="Srivastava A."/>
            <person name="Sarsani V.K."/>
            <person name="Sheehan S.M."/>
            <person name="Seger R.L."/>
            <person name="Barter M.E."/>
            <person name="Lindqvist C."/>
            <person name="Brody L.C."/>
            <person name="Mullikin J.C."/>
        </authorList>
    </citation>
    <scope>NUCLEOTIDE SEQUENCE [LARGE SCALE GENOMIC DNA]</scope>
</reference>
<dbReference type="Proteomes" id="UP000291022">
    <property type="component" value="Unassembled WGS sequence"/>
</dbReference>
<accession>A0A452RM30</accession>
<name>A0A452RM30_URSAM</name>
<protein>
    <submittedName>
        <fullName evidence="1">Uncharacterized protein</fullName>
    </submittedName>
</protein>
<reference evidence="1" key="2">
    <citation type="submission" date="2025-08" db="UniProtKB">
        <authorList>
            <consortium name="Ensembl"/>
        </authorList>
    </citation>
    <scope>IDENTIFICATION</scope>
</reference>